<dbReference type="AlphaFoldDB" id="A0A5K7YND5"/>
<feature type="transmembrane region" description="Helical" evidence="1">
    <location>
        <begin position="438"/>
        <end position="458"/>
    </location>
</feature>
<keyword evidence="4" id="KW-1185">Reference proteome</keyword>
<keyword evidence="1" id="KW-0812">Transmembrane</keyword>
<keyword evidence="2" id="KW-0732">Signal</keyword>
<sequence length="574" mass="62108">MVRQLVMAMVACLLAAATADAASVRAVVDRNQATVGESIAMQVTIEDGKGTVDLSGITGFKTISRGTSSSFNMINGRTSRQLVHNYVLIPLKAGSLTIPAIPVTIDGKAHFTAPIRVTVSEEPPVDSGKRDVYVTAAVSETSPWLGQQIIYTFRLFNAVQIADAKFQAPEFDGFNAEELEDRHSFRTVVNGREFIVTEVTFILVPVKTGTLQIEPAVLQAGLVQRNRRPRPFAGMDAFFGRRELTTRVLDTDPISVRVRALPDAPPGTAFSGLVGRFEISASLEKTDIQVGDSTTLAVTINGSGNIMDAPAPVIPAPEEFKVYADNPEVQVQPGTDGYTGSKTFRTALVPVKPGQYRIDPIVLTYFDAGAGRYRTLSSPAFDLTASPSDTTAADIEVFRAAPGQPPSSKRRVEFTDRDILPLKAGLEALKTRRSMTPLWFGIFLALPVLGFAAARAVVKMMLKEDDPGRIMADRARQSLKTAAGDCADADFLTALYRALVSAIQGRKGIMGTSLTWSEARHQLTDIGWDDDEAAATAGLLETIESLNYSGSPLDGNKRTELLDRTRQAVRRLTR</sequence>
<dbReference type="Pfam" id="PF13584">
    <property type="entry name" value="BatD"/>
    <property type="match status" value="3"/>
</dbReference>
<dbReference type="PANTHER" id="PTHR40940">
    <property type="entry name" value="PROTEIN BATD-RELATED"/>
    <property type="match status" value="1"/>
</dbReference>
<organism evidence="3 4">
    <name type="scientific">Desulfosarcina alkanivorans</name>
    <dbReference type="NCBI Taxonomy" id="571177"/>
    <lineage>
        <taxon>Bacteria</taxon>
        <taxon>Pseudomonadati</taxon>
        <taxon>Thermodesulfobacteriota</taxon>
        <taxon>Desulfobacteria</taxon>
        <taxon>Desulfobacterales</taxon>
        <taxon>Desulfosarcinaceae</taxon>
        <taxon>Desulfosarcina</taxon>
    </lineage>
</organism>
<dbReference type="Proteomes" id="UP000427906">
    <property type="component" value="Chromosome"/>
</dbReference>
<name>A0A5K7YND5_9BACT</name>
<evidence type="ECO:0000256" key="1">
    <source>
        <dbReference type="SAM" id="Phobius"/>
    </source>
</evidence>
<dbReference type="KEGG" id="dalk:DSCA_38430"/>
<dbReference type="EMBL" id="AP021874">
    <property type="protein sequence ID" value="BBO69913.1"/>
    <property type="molecule type" value="Genomic_DNA"/>
</dbReference>
<dbReference type="InterPro" id="IPR025738">
    <property type="entry name" value="BatD"/>
</dbReference>
<dbReference type="PANTHER" id="PTHR40940:SF2">
    <property type="entry name" value="BATD"/>
    <property type="match status" value="1"/>
</dbReference>
<accession>A0A5K7YND5</accession>
<evidence type="ECO:0000313" key="4">
    <source>
        <dbReference type="Proteomes" id="UP000427906"/>
    </source>
</evidence>
<keyword evidence="1" id="KW-0472">Membrane</keyword>
<proteinExistence type="predicted"/>
<evidence type="ECO:0008006" key="5">
    <source>
        <dbReference type="Google" id="ProtNLM"/>
    </source>
</evidence>
<feature type="signal peptide" evidence="2">
    <location>
        <begin position="1"/>
        <end position="21"/>
    </location>
</feature>
<reference evidence="3 4" key="1">
    <citation type="submission" date="2019-11" db="EMBL/GenBank/DDBJ databases">
        <title>Comparative genomics of hydrocarbon-degrading Desulfosarcina strains.</title>
        <authorList>
            <person name="Watanabe M."/>
            <person name="Kojima H."/>
            <person name="Fukui M."/>
        </authorList>
    </citation>
    <scope>NUCLEOTIDE SEQUENCE [LARGE SCALE GENOMIC DNA]</scope>
    <source>
        <strain evidence="3 4">PL12</strain>
    </source>
</reference>
<evidence type="ECO:0000256" key="2">
    <source>
        <dbReference type="SAM" id="SignalP"/>
    </source>
</evidence>
<keyword evidence="1" id="KW-1133">Transmembrane helix</keyword>
<protein>
    <recommendedName>
        <fullName evidence="5">Protein BatD</fullName>
    </recommendedName>
</protein>
<gene>
    <name evidence="3" type="ORF">DSCA_38430</name>
</gene>
<evidence type="ECO:0000313" key="3">
    <source>
        <dbReference type="EMBL" id="BBO69913.1"/>
    </source>
</evidence>
<feature type="chain" id="PRO_5024340192" description="Protein BatD" evidence="2">
    <location>
        <begin position="22"/>
        <end position="574"/>
    </location>
</feature>
<dbReference type="RefSeq" id="WP_231716543.1">
    <property type="nucleotide sequence ID" value="NZ_AP021874.1"/>
</dbReference>